<dbReference type="InterPro" id="IPR036810">
    <property type="entry name" value="SMc04008-like_sf"/>
</dbReference>
<gene>
    <name evidence="2" type="ORF">RED65_13687</name>
</gene>
<dbReference type="RefSeq" id="WP_007018529.1">
    <property type="nucleotide sequence ID" value="NZ_CP051183.1"/>
</dbReference>
<evidence type="ECO:0000313" key="2">
    <source>
        <dbReference type="EMBL" id="EAT12740.1"/>
    </source>
</evidence>
<dbReference type="InterPro" id="IPR014984">
    <property type="entry name" value="HopJ"/>
</dbReference>
<reference evidence="2 3" key="1">
    <citation type="submission" date="2006-03" db="EMBL/GenBank/DDBJ databases">
        <authorList>
            <person name="Pinhassi J."/>
            <person name="Pedros-Alio C."/>
            <person name="Ferriera S."/>
            <person name="Johnson J."/>
            <person name="Kravitz S."/>
            <person name="Halpern A."/>
            <person name="Remington K."/>
            <person name="Beeson K."/>
            <person name="Tran B."/>
            <person name="Rogers Y.-H."/>
            <person name="Friedman R."/>
            <person name="Venter J.C."/>
        </authorList>
    </citation>
    <scope>NUCLEOTIDE SEQUENCE [LARGE SCALE GENOMIC DNA]</scope>
    <source>
        <strain evidence="2 3">RED65</strain>
    </source>
</reference>
<accession>Q1N351</accession>
<organism evidence="2 3">
    <name type="scientific">Bermanella marisrubri</name>
    <dbReference type="NCBI Taxonomy" id="207949"/>
    <lineage>
        <taxon>Bacteria</taxon>
        <taxon>Pseudomonadati</taxon>
        <taxon>Pseudomonadota</taxon>
        <taxon>Gammaproteobacteria</taxon>
        <taxon>Oceanospirillales</taxon>
        <taxon>Oceanospirillaceae</taxon>
        <taxon>Bermanella</taxon>
    </lineage>
</organism>
<dbReference type="AlphaFoldDB" id="Q1N351"/>
<dbReference type="InterPro" id="IPR038604">
    <property type="entry name" value="HopJ_sf"/>
</dbReference>
<dbReference type="Gene3D" id="1.10.3340.10">
    <property type="entry name" value="SMc04008-like"/>
    <property type="match status" value="1"/>
</dbReference>
<dbReference type="Gene3D" id="3.20.160.10">
    <property type="entry name" value="vpa0580 domain like"/>
    <property type="match status" value="1"/>
</dbReference>
<dbReference type="EMBL" id="AAQH01000005">
    <property type="protein sequence ID" value="EAT12740.1"/>
    <property type="molecule type" value="Genomic_DNA"/>
</dbReference>
<dbReference type="Proteomes" id="UP000004263">
    <property type="component" value="Unassembled WGS sequence"/>
</dbReference>
<dbReference type="HOGENOM" id="CLU_1281096_0_0_6"/>
<name>Q1N351_9GAMM</name>
<dbReference type="InterPro" id="IPR023163">
    <property type="entry name" value="SMc04008-like_domain"/>
</dbReference>
<dbReference type="Pfam" id="PF08888">
    <property type="entry name" value="HopJ"/>
    <property type="match status" value="1"/>
</dbReference>
<evidence type="ECO:0000313" key="3">
    <source>
        <dbReference type="Proteomes" id="UP000004263"/>
    </source>
</evidence>
<protein>
    <recommendedName>
        <fullName evidence="1">SMc04008-like domain-containing protein</fullName>
    </recommendedName>
</protein>
<feature type="domain" description="SMc04008-like" evidence="1">
    <location>
        <begin position="24"/>
        <end position="89"/>
    </location>
</feature>
<dbReference type="Pfam" id="PF06844">
    <property type="entry name" value="DUF1244"/>
    <property type="match status" value="1"/>
</dbReference>
<dbReference type="SUPFAM" id="SSF158757">
    <property type="entry name" value="SMc04008-like"/>
    <property type="match status" value="1"/>
</dbReference>
<dbReference type="STRING" id="207949.RED65_13687"/>
<keyword evidence="3" id="KW-1185">Reference proteome</keyword>
<sequence length="215" mass="24645">MDQNAIEAAVMRRFLQHLDTRKDVQNIDLMTLAGFCRNCLSKWYRAAAAELGHEVSDDEARQWAYGMSYGDWKAQYQQPSTDMQMALFQQQQALQNEMNDFRQSLESGEHAFQATLDLVEKWYDVTPCAFDNGLDEKKVQNEQGQNAGSLKVFALGRLNGFTPEQALKAFGEHYRDVLATPEGTDHQNIRQFMRYGWQGIHFHGVPMMPKAVEAK</sequence>
<proteinExistence type="predicted"/>
<evidence type="ECO:0000259" key="1">
    <source>
        <dbReference type="Pfam" id="PF06844"/>
    </source>
</evidence>
<comment type="caution">
    <text evidence="2">The sequence shown here is derived from an EMBL/GenBank/DDBJ whole genome shotgun (WGS) entry which is preliminary data.</text>
</comment>